<organism evidence="1 2">
    <name type="scientific">Goodea atripinnis</name>
    <dbReference type="NCBI Taxonomy" id="208336"/>
    <lineage>
        <taxon>Eukaryota</taxon>
        <taxon>Metazoa</taxon>
        <taxon>Chordata</taxon>
        <taxon>Craniata</taxon>
        <taxon>Vertebrata</taxon>
        <taxon>Euteleostomi</taxon>
        <taxon>Actinopterygii</taxon>
        <taxon>Neopterygii</taxon>
        <taxon>Teleostei</taxon>
        <taxon>Neoteleostei</taxon>
        <taxon>Acanthomorphata</taxon>
        <taxon>Ovalentaria</taxon>
        <taxon>Atherinomorphae</taxon>
        <taxon>Cyprinodontiformes</taxon>
        <taxon>Goodeidae</taxon>
        <taxon>Goodea</taxon>
    </lineage>
</organism>
<name>A0ABV0PUJ0_9TELE</name>
<comment type="caution">
    <text evidence="1">The sequence shown here is derived from an EMBL/GenBank/DDBJ whole genome shotgun (WGS) entry which is preliminary data.</text>
</comment>
<keyword evidence="2" id="KW-1185">Reference proteome</keyword>
<dbReference type="EMBL" id="JAHRIO010090011">
    <property type="protein sequence ID" value="MEQ2187149.1"/>
    <property type="molecule type" value="Genomic_DNA"/>
</dbReference>
<evidence type="ECO:0000313" key="2">
    <source>
        <dbReference type="Proteomes" id="UP001476798"/>
    </source>
</evidence>
<gene>
    <name evidence="1" type="ORF">GOODEAATRI_001591</name>
</gene>
<protein>
    <recommendedName>
        <fullName evidence="3">Integrase catalytic domain-containing protein</fullName>
    </recommendedName>
</protein>
<dbReference type="InterPro" id="IPR036397">
    <property type="entry name" value="RNaseH_sf"/>
</dbReference>
<reference evidence="1 2" key="1">
    <citation type="submission" date="2021-06" db="EMBL/GenBank/DDBJ databases">
        <authorList>
            <person name="Palmer J.M."/>
        </authorList>
    </citation>
    <scope>NUCLEOTIDE SEQUENCE [LARGE SCALE GENOMIC DNA]</scope>
    <source>
        <strain evidence="1 2">GA_2019</strain>
        <tissue evidence="1">Muscle</tissue>
    </source>
</reference>
<evidence type="ECO:0008006" key="3">
    <source>
        <dbReference type="Google" id="ProtNLM"/>
    </source>
</evidence>
<accession>A0ABV0PUJ0</accession>
<dbReference type="Gene3D" id="3.30.420.10">
    <property type="entry name" value="Ribonuclease H-like superfamily/Ribonuclease H"/>
    <property type="match status" value="1"/>
</dbReference>
<evidence type="ECO:0000313" key="1">
    <source>
        <dbReference type="EMBL" id="MEQ2187149.1"/>
    </source>
</evidence>
<proteinExistence type="predicted"/>
<dbReference type="Proteomes" id="UP001476798">
    <property type="component" value="Unassembled WGS sequence"/>
</dbReference>
<sequence>MCTYRKTDSYITTSRLPYQILSAVDLLGTLPTNHPILVVVDYYSRHNEYEVLTSTTTDNVINCLKTFISHKNYELPANLIMAHSSNQIYSEIVVKQMGSNI</sequence>